<organism evidence="2 3">
    <name type="scientific">Dillenia turbinata</name>
    <dbReference type="NCBI Taxonomy" id="194707"/>
    <lineage>
        <taxon>Eukaryota</taxon>
        <taxon>Viridiplantae</taxon>
        <taxon>Streptophyta</taxon>
        <taxon>Embryophyta</taxon>
        <taxon>Tracheophyta</taxon>
        <taxon>Spermatophyta</taxon>
        <taxon>Magnoliopsida</taxon>
        <taxon>eudicotyledons</taxon>
        <taxon>Gunneridae</taxon>
        <taxon>Pentapetalae</taxon>
        <taxon>Dilleniales</taxon>
        <taxon>Dilleniaceae</taxon>
        <taxon>Dillenia</taxon>
    </lineage>
</organism>
<dbReference type="InterPro" id="IPR024752">
    <property type="entry name" value="Myb/SANT-like_dom"/>
</dbReference>
<reference evidence="2 3" key="1">
    <citation type="submission" date="2023-12" db="EMBL/GenBank/DDBJ databases">
        <title>A high-quality genome assembly for Dillenia turbinata (Dilleniales).</title>
        <authorList>
            <person name="Chanderbali A."/>
        </authorList>
    </citation>
    <scope>NUCLEOTIDE SEQUENCE [LARGE SCALE GENOMIC DNA]</scope>
    <source>
        <strain evidence="2">LSX21</strain>
        <tissue evidence="2">Leaf</tissue>
    </source>
</reference>
<dbReference type="EMBL" id="JBAMMX010000015">
    <property type="protein sequence ID" value="KAK6925499.1"/>
    <property type="molecule type" value="Genomic_DNA"/>
</dbReference>
<dbReference type="Proteomes" id="UP001370490">
    <property type="component" value="Unassembled WGS sequence"/>
</dbReference>
<comment type="caution">
    <text evidence="2">The sequence shown here is derived from an EMBL/GenBank/DDBJ whole genome shotgun (WGS) entry which is preliminary data.</text>
</comment>
<proteinExistence type="predicted"/>
<keyword evidence="3" id="KW-1185">Reference proteome</keyword>
<evidence type="ECO:0000313" key="3">
    <source>
        <dbReference type="Proteomes" id="UP001370490"/>
    </source>
</evidence>
<dbReference type="AlphaFoldDB" id="A0AAN8Z3U7"/>
<feature type="domain" description="Myb/SANT-like" evidence="1">
    <location>
        <begin position="262"/>
        <end position="298"/>
    </location>
</feature>
<dbReference type="PANTHER" id="PTHR46929:SF29">
    <property type="entry name" value="MYB_SANT-LIKE DOMAIN-CONTAINING PROTEIN"/>
    <property type="match status" value="1"/>
</dbReference>
<accession>A0AAN8Z3U7</accession>
<evidence type="ECO:0000259" key="1">
    <source>
        <dbReference type="Pfam" id="PF12776"/>
    </source>
</evidence>
<evidence type="ECO:0000313" key="2">
    <source>
        <dbReference type="EMBL" id="KAK6925499.1"/>
    </source>
</evidence>
<gene>
    <name evidence="2" type="ORF">RJ641_007218</name>
</gene>
<name>A0AAN8Z3U7_9MAGN</name>
<protein>
    <submittedName>
        <fullName evidence="2">Myb/SANT-like domain</fullName>
    </submittedName>
</protein>
<dbReference type="PANTHER" id="PTHR46929">
    <property type="entry name" value="EXPRESSED PROTEIN"/>
    <property type="match status" value="1"/>
</dbReference>
<sequence>MLNALDCPGAISLTFTDVSLCYDLYTCLIVNNHINELEHHSATGGEIDEELMSEKDGAKLDTVLTIQNGSTEVEDARVLTVVAEAVVDAEEGNSVVDKVLEVVDGRAFENRLLKATNTWKSKILVELKKLVRITLMKKIFRTTVVENFGSQMCIIFRKGHQIESYSISGKDVMPDLVQDVETVDDIAASSIQCGASLEDHMSVIKEPLAKGGFCWVGTQKMVDADDCTRDNYIKALKINADASLLLRRVIQNIDDLLMIILKSWKKQYALVKELLAYNGFKWDEKQKMVAATSSWNDYIKA</sequence>
<dbReference type="Pfam" id="PF12776">
    <property type="entry name" value="Myb_DNA-bind_3"/>
    <property type="match status" value="1"/>
</dbReference>